<dbReference type="OrthoDB" id="982713at2"/>
<reference evidence="1 2" key="1">
    <citation type="submission" date="2015-01" db="EMBL/GenBank/DDBJ databases">
        <title>Rufibacter sp./DG31D/ whole genome sequencing.</title>
        <authorList>
            <person name="Kim M.K."/>
            <person name="Srinivasan S."/>
            <person name="Lee J.-J."/>
        </authorList>
    </citation>
    <scope>NUCLEOTIDE SEQUENCE [LARGE SCALE GENOMIC DNA]</scope>
    <source>
        <strain evidence="1 2">DG31D</strain>
    </source>
</reference>
<proteinExistence type="predicted"/>
<accession>A0A0H4VN41</accession>
<protein>
    <submittedName>
        <fullName evidence="1">Uncharacterized protein</fullName>
    </submittedName>
</protein>
<name>A0A0H4VN41_9BACT</name>
<evidence type="ECO:0000313" key="1">
    <source>
        <dbReference type="EMBL" id="AKQ47335.1"/>
    </source>
</evidence>
<organism evidence="1 2">
    <name type="scientific">Rufibacter radiotolerans</name>
    <dbReference type="NCBI Taxonomy" id="1379910"/>
    <lineage>
        <taxon>Bacteria</taxon>
        <taxon>Pseudomonadati</taxon>
        <taxon>Bacteroidota</taxon>
        <taxon>Cytophagia</taxon>
        <taxon>Cytophagales</taxon>
        <taxon>Hymenobacteraceae</taxon>
        <taxon>Rufibacter</taxon>
    </lineage>
</organism>
<gene>
    <name evidence="1" type="ORF">TH63_19490</name>
</gene>
<dbReference type="KEGG" id="ruf:TH63_19490"/>
<dbReference type="Proteomes" id="UP000036458">
    <property type="component" value="Chromosome"/>
</dbReference>
<evidence type="ECO:0000313" key="2">
    <source>
        <dbReference type="Proteomes" id="UP000036458"/>
    </source>
</evidence>
<sequence>MTKTFTQHDLVQYLYNELPKKQRLALEEALMVDQDLAECCADLLLTQLRLEDALTQPSDRVTNAIISYSKSVSLHP</sequence>
<keyword evidence="2" id="KW-1185">Reference proteome</keyword>
<dbReference type="RefSeq" id="WP_048922432.1">
    <property type="nucleotide sequence ID" value="NZ_CP010777.1"/>
</dbReference>
<dbReference type="EMBL" id="CP010777">
    <property type="protein sequence ID" value="AKQ47335.1"/>
    <property type="molecule type" value="Genomic_DNA"/>
</dbReference>
<dbReference type="PATRIC" id="fig|1379910.4.peg.4246"/>
<dbReference type="STRING" id="1379910.TH63_19490"/>
<dbReference type="AlphaFoldDB" id="A0A0H4VN41"/>